<evidence type="ECO:0000313" key="8">
    <source>
        <dbReference type="EMBL" id="EZP73858.1"/>
    </source>
</evidence>
<dbReference type="AlphaFoldDB" id="A0A031JKN0"/>
<protein>
    <submittedName>
        <fullName evidence="8">RDD domain containing protein</fullName>
    </submittedName>
</protein>
<dbReference type="GO" id="GO:0005886">
    <property type="term" value="C:plasma membrane"/>
    <property type="evidence" value="ECO:0007669"/>
    <property type="project" value="UniProtKB-SubCell"/>
</dbReference>
<proteinExistence type="predicted"/>
<keyword evidence="5 6" id="KW-0472">Membrane</keyword>
<dbReference type="Proteomes" id="UP000024329">
    <property type="component" value="Unassembled WGS sequence"/>
</dbReference>
<feature type="transmembrane region" description="Helical" evidence="6">
    <location>
        <begin position="12"/>
        <end position="38"/>
    </location>
</feature>
<reference evidence="8 9" key="1">
    <citation type="submission" date="2014-03" db="EMBL/GenBank/DDBJ databases">
        <title>Whole genome sequence of Novosphingobium resinovorum KF1.</title>
        <authorList>
            <person name="Gan H.M."/>
            <person name="Gan H.Y."/>
            <person name="Chew T.H."/>
            <person name="Savka M.A."/>
        </authorList>
    </citation>
    <scope>NUCLEOTIDE SEQUENCE [LARGE SCALE GENOMIC DNA]</scope>
    <source>
        <strain evidence="8 9">KF1</strain>
    </source>
</reference>
<gene>
    <name evidence="8" type="ORF">BV97_04851</name>
</gene>
<dbReference type="STRING" id="158500.BES08_17510"/>
<evidence type="ECO:0000256" key="6">
    <source>
        <dbReference type="SAM" id="Phobius"/>
    </source>
</evidence>
<feature type="transmembrane region" description="Helical" evidence="6">
    <location>
        <begin position="108"/>
        <end position="127"/>
    </location>
</feature>
<dbReference type="InterPro" id="IPR010432">
    <property type="entry name" value="RDD"/>
</dbReference>
<dbReference type="Pfam" id="PF06271">
    <property type="entry name" value="RDD"/>
    <property type="match status" value="1"/>
</dbReference>
<dbReference type="PANTHER" id="PTHR36115:SF9">
    <property type="entry name" value="LMO1584 PROTEIN"/>
    <property type="match status" value="1"/>
</dbReference>
<dbReference type="eggNOG" id="COG1714">
    <property type="taxonomic scope" value="Bacteria"/>
</dbReference>
<keyword evidence="4 6" id="KW-1133">Transmembrane helix</keyword>
<accession>A0A031JKN0</accession>
<evidence type="ECO:0000256" key="5">
    <source>
        <dbReference type="ARBA" id="ARBA00023136"/>
    </source>
</evidence>
<dbReference type="PATRIC" id="fig|158500.4.peg.4929"/>
<sequence>MIPYGGFWWRVLAYILDAIILQIATSIIGGIFGVGLALPLTGLGAGENAAFGMMMFGMIGASLVINWLYFAIMESSKLQATVGKLAVGVVVTDLRGERLTFARATGRYFAKILSSLILCIGYIMVAFTERKQGLHDIVASTLVYKTRDPSVLFDNREVFA</sequence>
<keyword evidence="3 6" id="KW-0812">Transmembrane</keyword>
<name>A0A031JKN0_9SPHN</name>
<evidence type="ECO:0000256" key="2">
    <source>
        <dbReference type="ARBA" id="ARBA00022475"/>
    </source>
</evidence>
<dbReference type="OrthoDB" id="9793824at2"/>
<evidence type="ECO:0000313" key="9">
    <source>
        <dbReference type="Proteomes" id="UP000024329"/>
    </source>
</evidence>
<evidence type="ECO:0000256" key="3">
    <source>
        <dbReference type="ARBA" id="ARBA00022692"/>
    </source>
</evidence>
<evidence type="ECO:0000256" key="1">
    <source>
        <dbReference type="ARBA" id="ARBA00004651"/>
    </source>
</evidence>
<organism evidence="8 9">
    <name type="scientific">Novosphingobium resinovorum</name>
    <dbReference type="NCBI Taxonomy" id="158500"/>
    <lineage>
        <taxon>Bacteria</taxon>
        <taxon>Pseudomonadati</taxon>
        <taxon>Pseudomonadota</taxon>
        <taxon>Alphaproteobacteria</taxon>
        <taxon>Sphingomonadales</taxon>
        <taxon>Sphingomonadaceae</taxon>
        <taxon>Novosphingobium</taxon>
    </lineage>
</organism>
<evidence type="ECO:0000259" key="7">
    <source>
        <dbReference type="Pfam" id="PF06271"/>
    </source>
</evidence>
<dbReference type="InterPro" id="IPR051791">
    <property type="entry name" value="Pra-immunoreactive"/>
</dbReference>
<dbReference type="RefSeq" id="WP_008832133.1">
    <property type="nucleotide sequence ID" value="NZ_BSFC01000011.1"/>
</dbReference>
<comment type="caution">
    <text evidence="8">The sequence shown here is derived from an EMBL/GenBank/DDBJ whole genome shotgun (WGS) entry which is preliminary data.</text>
</comment>
<comment type="subcellular location">
    <subcellularLocation>
        <location evidence="1">Cell membrane</location>
        <topology evidence="1">Multi-pass membrane protein</topology>
    </subcellularLocation>
</comment>
<evidence type="ECO:0000256" key="4">
    <source>
        <dbReference type="ARBA" id="ARBA00022989"/>
    </source>
</evidence>
<keyword evidence="2" id="KW-1003">Cell membrane</keyword>
<dbReference type="PANTHER" id="PTHR36115">
    <property type="entry name" value="PROLINE-RICH ANTIGEN HOMOLOG-RELATED"/>
    <property type="match status" value="1"/>
</dbReference>
<feature type="transmembrane region" description="Helical" evidence="6">
    <location>
        <begin position="50"/>
        <end position="70"/>
    </location>
</feature>
<feature type="domain" description="RDD" evidence="7">
    <location>
        <begin position="4"/>
        <end position="139"/>
    </location>
</feature>
<dbReference type="EMBL" id="JFYZ01000044">
    <property type="protein sequence ID" value="EZP73858.1"/>
    <property type="molecule type" value="Genomic_DNA"/>
</dbReference>